<evidence type="ECO:0000313" key="2">
    <source>
        <dbReference type="EMBL" id="KAG8173663.1"/>
    </source>
</evidence>
<proteinExistence type="predicted"/>
<name>A0AAV6TPG8_9ARAC</name>
<dbReference type="EMBL" id="JAFNEN010001562">
    <property type="protein sequence ID" value="KAG8173663.1"/>
    <property type="molecule type" value="Genomic_DNA"/>
</dbReference>
<sequence>MPSKTVAGIALSAGKTFVFIPVFQKPDTRQRRQLKPNLTQRVPSSSARPHPHGPNHSTRHLGGHPTSPSPPPSAATPLGSRAVSPTVCAEGQSHFLLFDYSLGLSGFSRYGVYTDSATNKLAKNPNPRFRFLPFHSPNKTHQLFVLKPVMCKVSSKRGIVWFLGTAVWVARPRPPPLNTISSRRRKRIMHALRVSGIKL</sequence>
<reference evidence="2 3" key="1">
    <citation type="journal article" date="2022" name="Nat. Ecol. Evol.">
        <title>A masculinizing supergene underlies an exaggerated male reproductive morph in a spider.</title>
        <authorList>
            <person name="Hendrickx F."/>
            <person name="De Corte Z."/>
            <person name="Sonet G."/>
            <person name="Van Belleghem S.M."/>
            <person name="Kostlbacher S."/>
            <person name="Vangestel C."/>
        </authorList>
    </citation>
    <scope>NUCLEOTIDE SEQUENCE [LARGE SCALE GENOMIC DNA]</scope>
    <source>
        <strain evidence="2">W744_W776</strain>
    </source>
</reference>
<organism evidence="2 3">
    <name type="scientific">Oedothorax gibbosus</name>
    <dbReference type="NCBI Taxonomy" id="931172"/>
    <lineage>
        <taxon>Eukaryota</taxon>
        <taxon>Metazoa</taxon>
        <taxon>Ecdysozoa</taxon>
        <taxon>Arthropoda</taxon>
        <taxon>Chelicerata</taxon>
        <taxon>Arachnida</taxon>
        <taxon>Araneae</taxon>
        <taxon>Araneomorphae</taxon>
        <taxon>Entelegynae</taxon>
        <taxon>Araneoidea</taxon>
        <taxon>Linyphiidae</taxon>
        <taxon>Erigoninae</taxon>
        <taxon>Oedothorax</taxon>
    </lineage>
</organism>
<accession>A0AAV6TPG8</accession>
<keyword evidence="3" id="KW-1185">Reference proteome</keyword>
<feature type="region of interest" description="Disordered" evidence="1">
    <location>
        <begin position="28"/>
        <end position="80"/>
    </location>
</feature>
<dbReference type="Proteomes" id="UP000827092">
    <property type="component" value="Unassembled WGS sequence"/>
</dbReference>
<gene>
    <name evidence="2" type="ORF">JTE90_025379</name>
</gene>
<evidence type="ECO:0000313" key="3">
    <source>
        <dbReference type="Proteomes" id="UP000827092"/>
    </source>
</evidence>
<feature type="compositionally biased region" description="Polar residues" evidence="1">
    <location>
        <begin position="36"/>
        <end position="47"/>
    </location>
</feature>
<evidence type="ECO:0000256" key="1">
    <source>
        <dbReference type="SAM" id="MobiDB-lite"/>
    </source>
</evidence>
<comment type="caution">
    <text evidence="2">The sequence shown here is derived from an EMBL/GenBank/DDBJ whole genome shotgun (WGS) entry which is preliminary data.</text>
</comment>
<dbReference type="AlphaFoldDB" id="A0AAV6TPG8"/>
<protein>
    <submittedName>
        <fullName evidence="2">Uncharacterized protein</fullName>
    </submittedName>
</protein>
<feature type="compositionally biased region" description="Basic residues" evidence="1">
    <location>
        <begin position="49"/>
        <end position="62"/>
    </location>
</feature>